<reference evidence="1" key="1">
    <citation type="submission" date="2021-01" db="EMBL/GenBank/DDBJ databases">
        <title>Novel species in genus Nocardioides.</title>
        <authorList>
            <person name="Zhang G."/>
        </authorList>
    </citation>
    <scope>NUCLEOTIDE SEQUENCE</scope>
    <source>
        <strain evidence="1">Zg-536</strain>
    </source>
</reference>
<dbReference type="RefSeq" id="WP_205292899.1">
    <property type="nucleotide sequence ID" value="NZ_CP074406.1"/>
</dbReference>
<evidence type="ECO:0000313" key="2">
    <source>
        <dbReference type="Proteomes" id="UP000663791"/>
    </source>
</evidence>
<dbReference type="PANTHER" id="PTHR30348">
    <property type="entry name" value="UNCHARACTERIZED PROTEIN YECE"/>
    <property type="match status" value="1"/>
</dbReference>
<dbReference type="SUPFAM" id="SSF117396">
    <property type="entry name" value="TM1631-like"/>
    <property type="match status" value="1"/>
</dbReference>
<dbReference type="InterPro" id="IPR036520">
    <property type="entry name" value="UPF0759_sf"/>
</dbReference>
<dbReference type="AlphaFoldDB" id="A0A938Y473"/>
<sequence length="282" mass="31425">MASGRLLIGTSGWSYAAWRGDFYPDGLRQRDELRFLSERTTASEVNATFYRLQRPTTFQRWYDDAAPSHVLAIKGSRYVTHLKQLRDPLPGLANFFASGVLALRERLDVVLWQLPARLHCDPALLEEFLAVLPRTAGEAAALAARHDDRLAADRTWLEPADPGARIRHALEPRHTSYGSPEALDVLSTHDVALVHSDSPGAWPVLEADTASFRYVRLHGHSTLYASRYSDRLLDTWAERCAAWSAAGVDVHVYFDNDARGHAPHDAVRLLQRLGAAPEPASD</sequence>
<dbReference type="InterPro" id="IPR002763">
    <property type="entry name" value="DUF72"/>
</dbReference>
<organism evidence="1 2">
    <name type="scientific">Nocardioides faecalis</name>
    <dbReference type="NCBI Taxonomy" id="2803858"/>
    <lineage>
        <taxon>Bacteria</taxon>
        <taxon>Bacillati</taxon>
        <taxon>Actinomycetota</taxon>
        <taxon>Actinomycetes</taxon>
        <taxon>Propionibacteriales</taxon>
        <taxon>Nocardioidaceae</taxon>
        <taxon>Nocardioides</taxon>
    </lineage>
</organism>
<keyword evidence="2" id="KW-1185">Reference proteome</keyword>
<dbReference type="Pfam" id="PF01904">
    <property type="entry name" value="DUF72"/>
    <property type="match status" value="1"/>
</dbReference>
<evidence type="ECO:0000313" key="1">
    <source>
        <dbReference type="EMBL" id="MBM9461581.1"/>
    </source>
</evidence>
<protein>
    <submittedName>
        <fullName evidence="1">DUF72 domain-containing protein</fullName>
    </submittedName>
</protein>
<gene>
    <name evidence="1" type="ORF">JK386_16895</name>
</gene>
<name>A0A938Y473_9ACTN</name>
<dbReference type="Gene3D" id="3.20.20.410">
    <property type="entry name" value="Protein of unknown function UPF0759"/>
    <property type="match status" value="1"/>
</dbReference>
<dbReference type="EMBL" id="JAERTX010000019">
    <property type="protein sequence ID" value="MBM9461581.1"/>
    <property type="molecule type" value="Genomic_DNA"/>
</dbReference>
<dbReference type="Proteomes" id="UP000663791">
    <property type="component" value="Unassembled WGS sequence"/>
</dbReference>
<comment type="caution">
    <text evidence="1">The sequence shown here is derived from an EMBL/GenBank/DDBJ whole genome shotgun (WGS) entry which is preliminary data.</text>
</comment>
<dbReference type="PANTHER" id="PTHR30348:SF4">
    <property type="entry name" value="DUF72 DOMAIN-CONTAINING PROTEIN"/>
    <property type="match status" value="1"/>
</dbReference>
<proteinExistence type="predicted"/>
<accession>A0A938Y473</accession>